<dbReference type="NCBIfam" id="NF009488">
    <property type="entry name" value="PRK12850.1"/>
    <property type="match status" value="1"/>
</dbReference>
<name>A0A840Q1J0_9PSEU</name>
<evidence type="ECO:0000256" key="1">
    <source>
        <dbReference type="ARBA" id="ARBA00004191"/>
    </source>
</evidence>
<keyword evidence="4 9" id="KW-0547">Nucleotide-binding</keyword>
<dbReference type="AlphaFoldDB" id="A0A840Q1J0"/>
<dbReference type="InterPro" id="IPR002423">
    <property type="entry name" value="Cpn60/GroEL/TCP-1"/>
</dbReference>
<reference evidence="14 15" key="1">
    <citation type="submission" date="2020-08" db="EMBL/GenBank/DDBJ databases">
        <title>Sequencing the genomes of 1000 actinobacteria strains.</title>
        <authorList>
            <person name="Klenk H.-P."/>
        </authorList>
    </citation>
    <scope>NUCLEOTIDE SEQUENCE [LARGE SCALE GENOMIC DNA]</scope>
    <source>
        <strain evidence="14 15">DSM 45584</strain>
    </source>
</reference>
<comment type="caution">
    <text evidence="9">Lacks conserved residue(s) required for the propagation of feature annotation.</text>
</comment>
<dbReference type="Pfam" id="PF00118">
    <property type="entry name" value="Cpn60_TCP1"/>
    <property type="match status" value="1"/>
</dbReference>
<organism evidence="14 15">
    <name type="scientific">Saccharopolyspora phatthalungensis</name>
    <dbReference type="NCBI Taxonomy" id="664693"/>
    <lineage>
        <taxon>Bacteria</taxon>
        <taxon>Bacillati</taxon>
        <taxon>Actinomycetota</taxon>
        <taxon>Actinomycetes</taxon>
        <taxon>Pseudonocardiales</taxon>
        <taxon>Pseudonocardiaceae</taxon>
        <taxon>Saccharopolyspora</taxon>
    </lineage>
</organism>
<dbReference type="GO" id="GO:0140662">
    <property type="term" value="F:ATP-dependent protein folding chaperone"/>
    <property type="evidence" value="ECO:0007669"/>
    <property type="project" value="InterPro"/>
</dbReference>
<dbReference type="FunFam" id="3.50.7.10:FF:000001">
    <property type="entry name" value="60 kDa chaperonin"/>
    <property type="match status" value="1"/>
</dbReference>
<proteinExistence type="inferred from homology"/>
<dbReference type="GO" id="GO:0005524">
    <property type="term" value="F:ATP binding"/>
    <property type="evidence" value="ECO:0007669"/>
    <property type="project" value="UniProtKB-UniRule"/>
</dbReference>
<dbReference type="GO" id="GO:0009986">
    <property type="term" value="C:cell surface"/>
    <property type="evidence" value="ECO:0007669"/>
    <property type="project" value="UniProtKB-SubCell"/>
</dbReference>
<comment type="function">
    <text evidence="9 11">Together with its co-chaperonin GroES, plays an essential role in assisting protein folding. The GroEL-GroES system forms a nano-cage that allows encapsulation of the non-native substrate proteins and provides a physical environment optimized to promote and accelerate protein folding.</text>
</comment>
<dbReference type="NCBIfam" id="NF000592">
    <property type="entry name" value="PRK00013.1"/>
    <property type="match status" value="1"/>
</dbReference>
<feature type="binding site" evidence="9">
    <location>
        <begin position="29"/>
        <end position="32"/>
    </location>
    <ligand>
        <name>ATP</name>
        <dbReference type="ChEBI" id="CHEBI:30616"/>
    </ligand>
</feature>
<dbReference type="Gene3D" id="3.30.260.10">
    <property type="entry name" value="TCP-1-like chaperonin intermediate domain"/>
    <property type="match status" value="1"/>
</dbReference>
<dbReference type="InterPro" id="IPR001844">
    <property type="entry name" value="Cpn60/GroEL"/>
</dbReference>
<dbReference type="NCBIfam" id="NF009487">
    <property type="entry name" value="PRK12849.1"/>
    <property type="match status" value="1"/>
</dbReference>
<comment type="subunit">
    <text evidence="9 11">Forms a cylinder of 14 subunits composed of two heptameric rings stacked back-to-back. Interacts with the co-chaperonin GroES.</text>
</comment>
<dbReference type="CDD" id="cd03344">
    <property type="entry name" value="GroEL"/>
    <property type="match status" value="1"/>
</dbReference>
<keyword evidence="7 9" id="KW-0413">Isomerase</keyword>
<evidence type="ECO:0000256" key="9">
    <source>
        <dbReference type="HAMAP-Rule" id="MF_00600"/>
    </source>
</evidence>
<dbReference type="InterPro" id="IPR027410">
    <property type="entry name" value="TCP-1-like_intermed_sf"/>
</dbReference>
<dbReference type="PROSITE" id="PS00296">
    <property type="entry name" value="CHAPERONINS_CPN60"/>
    <property type="match status" value="1"/>
</dbReference>
<feature type="binding site" evidence="9">
    <location>
        <position position="493"/>
    </location>
    <ligand>
        <name>ATP</name>
        <dbReference type="ChEBI" id="CHEBI:30616"/>
    </ligand>
</feature>
<dbReference type="Gene3D" id="3.50.7.10">
    <property type="entry name" value="GroEL"/>
    <property type="match status" value="1"/>
</dbReference>
<dbReference type="SUPFAM" id="SSF54849">
    <property type="entry name" value="GroEL-intermediate domain like"/>
    <property type="match status" value="1"/>
</dbReference>
<feature type="binding site" evidence="9">
    <location>
        <position position="413"/>
    </location>
    <ligand>
        <name>ATP</name>
        <dbReference type="ChEBI" id="CHEBI:30616"/>
    </ligand>
</feature>
<evidence type="ECO:0000256" key="7">
    <source>
        <dbReference type="ARBA" id="ARBA00023235"/>
    </source>
</evidence>
<evidence type="ECO:0000256" key="3">
    <source>
        <dbReference type="ARBA" id="ARBA00006607"/>
    </source>
</evidence>
<keyword evidence="15" id="KW-1185">Reference proteome</keyword>
<comment type="subcellular location">
    <subcellularLocation>
        <location evidence="2">Cell surface</location>
    </subcellularLocation>
    <subcellularLocation>
        <location evidence="9">Cytoplasm</location>
    </subcellularLocation>
    <subcellularLocation>
        <location evidence="8">Secreted</location>
        <location evidence="8">Capsule</location>
    </subcellularLocation>
    <subcellularLocation>
        <location evidence="1">Secreted</location>
        <location evidence="1">Cell wall</location>
    </subcellularLocation>
</comment>
<keyword evidence="6 9" id="KW-0143">Chaperone</keyword>
<dbReference type="PANTHER" id="PTHR45633">
    <property type="entry name" value="60 KDA HEAT SHOCK PROTEIN, MITOCHONDRIAL"/>
    <property type="match status" value="1"/>
</dbReference>
<accession>A0A840Q1J0</accession>
<dbReference type="InterPro" id="IPR027409">
    <property type="entry name" value="GroEL-like_apical_dom_sf"/>
</dbReference>
<dbReference type="GO" id="GO:0005737">
    <property type="term" value="C:cytoplasm"/>
    <property type="evidence" value="ECO:0007669"/>
    <property type="project" value="UniProtKB-SubCell"/>
</dbReference>
<feature type="binding site" evidence="9">
    <location>
        <begin position="477"/>
        <end position="479"/>
    </location>
    <ligand>
        <name>ATP</name>
        <dbReference type="ChEBI" id="CHEBI:30616"/>
    </ligand>
</feature>
<dbReference type="HAMAP" id="MF_00600">
    <property type="entry name" value="CH60"/>
    <property type="match status" value="1"/>
</dbReference>
<dbReference type="GO" id="GO:0051082">
    <property type="term" value="F:unfolded protein binding"/>
    <property type="evidence" value="ECO:0007669"/>
    <property type="project" value="UniProtKB-UniRule"/>
</dbReference>
<keyword evidence="5 9" id="KW-0067">ATP-binding</keyword>
<evidence type="ECO:0000256" key="2">
    <source>
        <dbReference type="ARBA" id="ARBA00004241"/>
    </source>
</evidence>
<dbReference type="Proteomes" id="UP000584374">
    <property type="component" value="Unassembled WGS sequence"/>
</dbReference>
<keyword evidence="9" id="KW-0963">Cytoplasm</keyword>
<evidence type="ECO:0000256" key="6">
    <source>
        <dbReference type="ARBA" id="ARBA00023186"/>
    </source>
</evidence>
<dbReference type="NCBIfam" id="TIGR02348">
    <property type="entry name" value="GroEL"/>
    <property type="match status" value="1"/>
</dbReference>
<keyword evidence="12" id="KW-0175">Coiled coil</keyword>
<comment type="similarity">
    <text evidence="3 9 10">Belongs to the chaperonin (HSP60) family.</text>
</comment>
<evidence type="ECO:0000256" key="5">
    <source>
        <dbReference type="ARBA" id="ARBA00022840"/>
    </source>
</evidence>
<dbReference type="PRINTS" id="PR00298">
    <property type="entry name" value="CHAPERONIN60"/>
</dbReference>
<dbReference type="InterPro" id="IPR018370">
    <property type="entry name" value="Chaperonin_Cpn60_CS"/>
</dbReference>
<evidence type="ECO:0000256" key="4">
    <source>
        <dbReference type="ARBA" id="ARBA00022741"/>
    </source>
</evidence>
<evidence type="ECO:0000313" key="14">
    <source>
        <dbReference type="EMBL" id="MBB5153867.1"/>
    </source>
</evidence>
<dbReference type="Gene3D" id="1.10.560.10">
    <property type="entry name" value="GroEL-like equatorial domain"/>
    <property type="match status" value="1"/>
</dbReference>
<dbReference type="GO" id="GO:0042026">
    <property type="term" value="P:protein refolding"/>
    <property type="evidence" value="ECO:0007669"/>
    <property type="project" value="UniProtKB-UniRule"/>
</dbReference>
<dbReference type="SUPFAM" id="SSF52029">
    <property type="entry name" value="GroEL apical domain-like"/>
    <property type="match status" value="1"/>
</dbReference>
<feature type="coiled-coil region" evidence="12">
    <location>
        <begin position="344"/>
        <end position="407"/>
    </location>
</feature>
<feature type="region of interest" description="Disordered" evidence="13">
    <location>
        <begin position="523"/>
        <end position="542"/>
    </location>
</feature>
<evidence type="ECO:0000256" key="13">
    <source>
        <dbReference type="SAM" id="MobiDB-lite"/>
    </source>
</evidence>
<dbReference type="InterPro" id="IPR027413">
    <property type="entry name" value="GROEL-like_equatorial_sf"/>
</dbReference>
<comment type="caution">
    <text evidence="14">The sequence shown here is derived from an EMBL/GenBank/DDBJ whole genome shotgun (WGS) entry which is preliminary data.</text>
</comment>
<gene>
    <name evidence="9" type="primary">groEL</name>
    <name evidence="9" type="synonym">groL</name>
    <name evidence="14" type="ORF">BJ970_001401</name>
</gene>
<protein>
    <recommendedName>
        <fullName evidence="9">Chaperonin GroEL</fullName>
        <ecNumber evidence="9">5.6.1.7</ecNumber>
    </recommendedName>
    <alternativeName>
        <fullName evidence="9">60 kDa chaperonin</fullName>
    </alternativeName>
    <alternativeName>
        <fullName evidence="9">Chaperonin-60</fullName>
        <shortName evidence="9">Cpn60</shortName>
    </alternativeName>
</protein>
<feature type="binding site" evidence="9">
    <location>
        <begin position="86"/>
        <end position="90"/>
    </location>
    <ligand>
        <name>ATP</name>
        <dbReference type="ChEBI" id="CHEBI:30616"/>
    </ligand>
</feature>
<dbReference type="EC" id="5.6.1.7" evidence="9"/>
<dbReference type="SUPFAM" id="SSF48592">
    <property type="entry name" value="GroEL equatorial domain-like"/>
    <property type="match status" value="1"/>
</dbReference>
<sequence>MAKMIAFDEDARRGLERGMNTLADAVKVTLGPKGRNVVLEKKWGAPTITNDGVSIAKEIELEDPWEKIGAELVKEVAKKTDDVAGDGTTTATVLAQALVREGLRNVAAGASPIALKKGIEKATEAIAEQLLKNAKEIETKDQIAATAAISAGDRQIGELIAEAMDKVGKEGVITVEESNTFGLELELTEGMRFDKGYISPYFVTDSERMEAVLDDPYILLLSSKISNVKDLLPLLEKVMQANKPLLIIAEDVEGEALATLVVNKIRGTFKSVAVKAPGFGDRRKAMLQDMAILTGGQVISEEVGLKLENADLNLLGHARKVVVTKDETTIVEGAGDDEQIAGRVNEIRAEIERSDSDYDREKLQERLAKLAGGVAVIKAGAATEVELKERKHRIEDAVRNAKAAVEEGIVAGGGVALLQAAQVAFDGLKLENDEATGANSVKIAVEAPLKQIAINAGLEGGVVAEKVKGLPSGHGLNAATGEYEDLIQAGVLDPAKVTRSALQNAASIAALFLTTEAVVADKPEKEKAGAPDPTGGMGGMDF</sequence>
<dbReference type="GO" id="GO:0009408">
    <property type="term" value="P:response to heat"/>
    <property type="evidence" value="ECO:0007669"/>
    <property type="project" value="UniProtKB-ARBA"/>
</dbReference>
<evidence type="ECO:0000313" key="15">
    <source>
        <dbReference type="Proteomes" id="UP000584374"/>
    </source>
</evidence>
<evidence type="ECO:0000256" key="10">
    <source>
        <dbReference type="RuleBase" id="RU000418"/>
    </source>
</evidence>
<dbReference type="GO" id="GO:0016853">
    <property type="term" value="F:isomerase activity"/>
    <property type="evidence" value="ECO:0007669"/>
    <property type="project" value="UniProtKB-KW"/>
</dbReference>
<dbReference type="RefSeq" id="WP_184725148.1">
    <property type="nucleotide sequence ID" value="NZ_JACHIW010000001.1"/>
</dbReference>
<dbReference type="NCBIfam" id="NF009489">
    <property type="entry name" value="PRK12851.1"/>
    <property type="match status" value="1"/>
</dbReference>
<evidence type="ECO:0000256" key="12">
    <source>
        <dbReference type="SAM" id="Coils"/>
    </source>
</evidence>
<evidence type="ECO:0000256" key="8">
    <source>
        <dbReference type="ARBA" id="ARBA00025702"/>
    </source>
</evidence>
<dbReference type="GO" id="GO:0042603">
    <property type="term" value="C:capsule"/>
    <property type="evidence" value="ECO:0007669"/>
    <property type="project" value="UniProtKB-SubCell"/>
</dbReference>
<evidence type="ECO:0000256" key="11">
    <source>
        <dbReference type="RuleBase" id="RU000419"/>
    </source>
</evidence>
<dbReference type="EMBL" id="JACHIW010000001">
    <property type="protein sequence ID" value="MBB5153867.1"/>
    <property type="molecule type" value="Genomic_DNA"/>
</dbReference>